<dbReference type="OrthoDB" id="110174at2759"/>
<dbReference type="KEGG" id="nai:NECAME_15625"/>
<feature type="transmembrane region" description="Helical" evidence="1">
    <location>
        <begin position="433"/>
        <end position="455"/>
    </location>
</feature>
<evidence type="ECO:0000313" key="3">
    <source>
        <dbReference type="Proteomes" id="UP000053676"/>
    </source>
</evidence>
<dbReference type="AlphaFoldDB" id="W2SGZ3"/>
<keyword evidence="3" id="KW-1185">Reference proteome</keyword>
<keyword evidence="1" id="KW-1133">Transmembrane helix</keyword>
<evidence type="ECO:0000256" key="1">
    <source>
        <dbReference type="SAM" id="Phobius"/>
    </source>
</evidence>
<dbReference type="OMA" id="FNHCEGG"/>
<sequence length="549" mass="62259">MARTAGWWVKQAYMALIPSYPVGYLLVNGFRGDQFWTKFYIDRSVFAPSENLKDLVESELDRIGDIKKAQVLVSLTDCGEPRTYGGFFLKSGAELQFPVRVSFDDVENARRLARNIEVDLGLARHRRKIEVDSKVGEELLSRMMLSELAKKFIIQRELHVANSGVLFCAPMFAWFGIFGAGYAFVVGLSKVIGVAAGSIVAAVVGICAFRQFYKTYSLYKIKWADEKAVEMDSEYLQGARDYFNSTMKLNRLLRVLLGDEGKRNIAKNGDCRFSVETLPLRLKKIAEEEYARFLETESRVPKDAVVTQHIGKVLGDYETVAAGSLGVRTGLHVAVPFHAQFENVEQVLEYFRNRNIDAIDFLGTKVPIQWNTPSGTELALSFVLSENALRFMFLRDLHAHDGYASLAQRSISWATWTSFTSIFTYWLHNSAKICGGTAMSFAVIYTLFVSAAWFANKQWYDLYRYVTDVHADSVSARTSFNHCEGGKELYWKQLKRHRIMRDICPELRPKVSPSGDVRGIPTSIITRYDHLKDLNEEDDELKQVVSGDD</sequence>
<dbReference type="EMBL" id="KI669197">
    <property type="protein sequence ID" value="ETN68793.1"/>
    <property type="molecule type" value="Genomic_DNA"/>
</dbReference>
<keyword evidence="1" id="KW-0812">Transmembrane</keyword>
<evidence type="ECO:0000313" key="2">
    <source>
        <dbReference type="EMBL" id="ETN68793.1"/>
    </source>
</evidence>
<proteinExistence type="predicted"/>
<keyword evidence="1" id="KW-0472">Membrane</keyword>
<feature type="transmembrane region" description="Helical" evidence="1">
    <location>
        <begin position="191"/>
        <end position="213"/>
    </location>
</feature>
<feature type="transmembrane region" description="Helical" evidence="1">
    <location>
        <begin position="160"/>
        <end position="185"/>
    </location>
</feature>
<dbReference type="InterPro" id="IPR026620">
    <property type="entry name" value="TMEM177"/>
</dbReference>
<protein>
    <submittedName>
        <fullName evidence="2">Uncharacterized protein</fullName>
    </submittedName>
</protein>
<dbReference type="PANTHER" id="PTHR21824:SF4">
    <property type="entry name" value="TRANSMEMBRANE PROTEIN 177"/>
    <property type="match status" value="1"/>
</dbReference>
<dbReference type="PANTHER" id="PTHR21824">
    <property type="entry name" value="TRANSMEMBRANE PROTEIN 177"/>
    <property type="match status" value="1"/>
</dbReference>
<accession>W2SGZ3</accession>
<gene>
    <name evidence="2" type="ORF">NECAME_15625</name>
</gene>
<organism evidence="2 3">
    <name type="scientific">Necator americanus</name>
    <name type="common">Human hookworm</name>
    <dbReference type="NCBI Taxonomy" id="51031"/>
    <lineage>
        <taxon>Eukaryota</taxon>
        <taxon>Metazoa</taxon>
        <taxon>Ecdysozoa</taxon>
        <taxon>Nematoda</taxon>
        <taxon>Chromadorea</taxon>
        <taxon>Rhabditida</taxon>
        <taxon>Rhabditina</taxon>
        <taxon>Rhabditomorpha</taxon>
        <taxon>Strongyloidea</taxon>
        <taxon>Ancylostomatidae</taxon>
        <taxon>Bunostominae</taxon>
        <taxon>Necator</taxon>
    </lineage>
</organism>
<reference evidence="3" key="1">
    <citation type="journal article" date="2014" name="Nat. Genet.">
        <title>Genome of the human hookworm Necator americanus.</title>
        <authorList>
            <person name="Tang Y.T."/>
            <person name="Gao X."/>
            <person name="Rosa B.A."/>
            <person name="Abubucker S."/>
            <person name="Hallsworth-Pepin K."/>
            <person name="Martin J."/>
            <person name="Tyagi R."/>
            <person name="Heizer E."/>
            <person name="Zhang X."/>
            <person name="Bhonagiri-Palsikar V."/>
            <person name="Minx P."/>
            <person name="Warren W.C."/>
            <person name="Wang Q."/>
            <person name="Zhan B."/>
            <person name="Hotez P.J."/>
            <person name="Sternberg P.W."/>
            <person name="Dougall A."/>
            <person name="Gaze S.T."/>
            <person name="Mulvenna J."/>
            <person name="Sotillo J."/>
            <person name="Ranganathan S."/>
            <person name="Rabelo E.M."/>
            <person name="Wilson R.K."/>
            <person name="Felgner P.L."/>
            <person name="Bethony J."/>
            <person name="Hawdon J.M."/>
            <person name="Gasser R.B."/>
            <person name="Loukas A."/>
            <person name="Mitreva M."/>
        </authorList>
    </citation>
    <scope>NUCLEOTIDE SEQUENCE [LARGE SCALE GENOMIC DNA]</scope>
</reference>
<dbReference type="GO" id="GO:0016020">
    <property type="term" value="C:membrane"/>
    <property type="evidence" value="ECO:0007669"/>
    <property type="project" value="TreeGrafter"/>
</dbReference>
<name>W2SGZ3_NECAM</name>
<dbReference type="Proteomes" id="UP000053676">
    <property type="component" value="Unassembled WGS sequence"/>
</dbReference>